<name>A0ABQ7T1P3_PHRPL</name>
<feature type="transmembrane region" description="Helical" evidence="5">
    <location>
        <begin position="92"/>
        <end position="109"/>
    </location>
</feature>
<keyword evidence="3 5" id="KW-1133">Transmembrane helix</keyword>
<feature type="transmembrane region" description="Helical" evidence="5">
    <location>
        <begin position="20"/>
        <end position="39"/>
    </location>
</feature>
<organism evidence="6 7">
    <name type="scientific">Phrynosoma platyrhinos</name>
    <name type="common">Desert horned lizard</name>
    <dbReference type="NCBI Taxonomy" id="52577"/>
    <lineage>
        <taxon>Eukaryota</taxon>
        <taxon>Metazoa</taxon>
        <taxon>Chordata</taxon>
        <taxon>Craniata</taxon>
        <taxon>Vertebrata</taxon>
        <taxon>Euteleostomi</taxon>
        <taxon>Lepidosauria</taxon>
        <taxon>Squamata</taxon>
        <taxon>Bifurcata</taxon>
        <taxon>Unidentata</taxon>
        <taxon>Episquamata</taxon>
        <taxon>Toxicofera</taxon>
        <taxon>Iguania</taxon>
        <taxon>Phrynosomatidae</taxon>
        <taxon>Phrynosomatinae</taxon>
        <taxon>Phrynosoma</taxon>
    </lineage>
</organism>
<keyword evidence="2 5" id="KW-0812">Transmembrane</keyword>
<evidence type="ECO:0008006" key="8">
    <source>
        <dbReference type="Google" id="ProtNLM"/>
    </source>
</evidence>
<dbReference type="PANTHER" id="PTHR11132">
    <property type="entry name" value="SOLUTE CARRIER FAMILY 35"/>
    <property type="match status" value="1"/>
</dbReference>
<evidence type="ECO:0000256" key="4">
    <source>
        <dbReference type="ARBA" id="ARBA00023136"/>
    </source>
</evidence>
<proteinExistence type="predicted"/>
<comment type="subcellular location">
    <subcellularLocation>
        <location evidence="1">Membrane</location>
        <topology evidence="1">Multi-pass membrane protein</topology>
    </subcellularLocation>
</comment>
<feature type="non-terminal residue" evidence="6">
    <location>
        <position position="1"/>
    </location>
</feature>
<evidence type="ECO:0000313" key="6">
    <source>
        <dbReference type="EMBL" id="KAH0623417.1"/>
    </source>
</evidence>
<feature type="transmembrane region" description="Helical" evidence="5">
    <location>
        <begin position="155"/>
        <end position="175"/>
    </location>
</feature>
<evidence type="ECO:0000256" key="5">
    <source>
        <dbReference type="SAM" id="Phobius"/>
    </source>
</evidence>
<keyword evidence="7" id="KW-1185">Reference proteome</keyword>
<protein>
    <recommendedName>
        <fullName evidence="8">Solute carrier family 35 member C2</fullName>
    </recommendedName>
</protein>
<sequence length="178" mass="19014">EEEEEEVGLVHLTAFLSLPAQRAAQVLVVVLIAGGLFLFTYKAVQFDGEGFALVLGASFLGGIRWTLTQILLQKDELGLQNPIDTMFHLQPAMFLGLFPLFAVIEGLPLSTSEKLFRFHEAGLLLALLAKLALGGILAFGLGFSEFLLVSKTSSLALSISGIFKVFTSCLGLSALGPS</sequence>
<comment type="caution">
    <text evidence="6">The sequence shown here is derived from an EMBL/GenBank/DDBJ whole genome shotgun (WGS) entry which is preliminary data.</text>
</comment>
<dbReference type="Proteomes" id="UP000826234">
    <property type="component" value="Unassembled WGS sequence"/>
</dbReference>
<accession>A0ABQ7T1P3</accession>
<gene>
    <name evidence="6" type="ORF">JD844_020174</name>
</gene>
<dbReference type="EMBL" id="JAIPUX010002073">
    <property type="protein sequence ID" value="KAH0623417.1"/>
    <property type="molecule type" value="Genomic_DNA"/>
</dbReference>
<evidence type="ECO:0000313" key="7">
    <source>
        <dbReference type="Proteomes" id="UP000826234"/>
    </source>
</evidence>
<keyword evidence="4 5" id="KW-0472">Membrane</keyword>
<feature type="transmembrane region" description="Helical" evidence="5">
    <location>
        <begin position="121"/>
        <end position="143"/>
    </location>
</feature>
<evidence type="ECO:0000256" key="3">
    <source>
        <dbReference type="ARBA" id="ARBA00022989"/>
    </source>
</evidence>
<dbReference type="InterPro" id="IPR050186">
    <property type="entry name" value="TPT_transporter"/>
</dbReference>
<evidence type="ECO:0000256" key="1">
    <source>
        <dbReference type="ARBA" id="ARBA00004141"/>
    </source>
</evidence>
<feature type="transmembrane region" description="Helical" evidence="5">
    <location>
        <begin position="51"/>
        <end position="72"/>
    </location>
</feature>
<evidence type="ECO:0000256" key="2">
    <source>
        <dbReference type="ARBA" id="ARBA00022692"/>
    </source>
</evidence>
<reference evidence="6 7" key="1">
    <citation type="journal article" date="2022" name="Gigascience">
        <title>A chromosome-level genome assembly and annotation of the desert horned lizard, Phrynosoma platyrhinos, provides insight into chromosomal rearrangements among reptiles.</title>
        <authorList>
            <person name="Koochekian N."/>
            <person name="Ascanio A."/>
            <person name="Farleigh K."/>
            <person name="Card D.C."/>
            <person name="Schield D.R."/>
            <person name="Castoe T.A."/>
            <person name="Jezkova T."/>
        </authorList>
    </citation>
    <scope>NUCLEOTIDE SEQUENCE [LARGE SCALE GENOMIC DNA]</scope>
    <source>
        <strain evidence="6">NK-2021</strain>
    </source>
</reference>